<dbReference type="SUPFAM" id="SSF53850">
    <property type="entry name" value="Periplasmic binding protein-like II"/>
    <property type="match status" value="1"/>
</dbReference>
<dbReference type="PANTHER" id="PTHR30290">
    <property type="entry name" value="PERIPLASMIC BINDING COMPONENT OF ABC TRANSPORTER"/>
    <property type="match status" value="1"/>
</dbReference>
<organism evidence="2 3">
    <name type="scientific">Serpentinimonas maccroryi</name>
    <dbReference type="NCBI Taxonomy" id="1458426"/>
    <lineage>
        <taxon>Bacteria</taxon>
        <taxon>Pseudomonadati</taxon>
        <taxon>Pseudomonadota</taxon>
        <taxon>Betaproteobacteria</taxon>
        <taxon>Burkholderiales</taxon>
        <taxon>Comamonadaceae</taxon>
        <taxon>Serpentinimonas</taxon>
    </lineage>
</organism>
<proteinExistence type="predicted"/>
<dbReference type="PANTHER" id="PTHR30290:SF83">
    <property type="entry name" value="ABC TRANSPORTER SUBSTRATE-BINDING PROTEIN"/>
    <property type="match status" value="1"/>
</dbReference>
<dbReference type="STRING" id="1458426.SMCB_0758"/>
<protein>
    <submittedName>
        <fullName evidence="2">ABC-type dipeptide transport system, periplasmic component</fullName>
    </submittedName>
</protein>
<name>A0A060NKJ1_9BURK</name>
<evidence type="ECO:0000259" key="1">
    <source>
        <dbReference type="Pfam" id="PF00496"/>
    </source>
</evidence>
<dbReference type="InterPro" id="IPR000914">
    <property type="entry name" value="SBP_5_dom"/>
</dbReference>
<dbReference type="AlphaFoldDB" id="A0A060NKJ1"/>
<feature type="domain" description="Solute-binding protein family 5" evidence="1">
    <location>
        <begin position="2"/>
        <end position="153"/>
    </location>
</feature>
<evidence type="ECO:0000313" key="2">
    <source>
        <dbReference type="EMBL" id="BAO82986.1"/>
    </source>
</evidence>
<keyword evidence="3" id="KW-1185">Reference proteome</keyword>
<evidence type="ECO:0000313" key="3">
    <source>
        <dbReference type="Proteomes" id="UP000066014"/>
    </source>
</evidence>
<dbReference type="Gene3D" id="3.10.105.10">
    <property type="entry name" value="Dipeptide-binding Protein, Domain 3"/>
    <property type="match status" value="1"/>
</dbReference>
<dbReference type="KEGG" id="cbab:SMCB_0758"/>
<dbReference type="HOGENOM" id="CLU_102130_0_0_4"/>
<dbReference type="Pfam" id="PF00496">
    <property type="entry name" value="SBP_bac_5"/>
    <property type="match status" value="1"/>
</dbReference>
<dbReference type="Proteomes" id="UP000066014">
    <property type="component" value="Chromosome"/>
</dbReference>
<dbReference type="EMBL" id="AP014569">
    <property type="protein sequence ID" value="BAO82986.1"/>
    <property type="molecule type" value="Genomic_DNA"/>
</dbReference>
<gene>
    <name evidence="2" type="ORF">SMCB_0758</name>
</gene>
<reference evidence="2 3" key="1">
    <citation type="journal article" date="2014" name="Nat. Commun.">
        <title>Physiological and genomic features of highly alkaliphilic hydrogen-utilizing Betaproteobacteria from a continental serpentinizing site.</title>
        <authorList>
            <person name="Suzuki S."/>
            <person name="Kuenen J.G."/>
            <person name="Schipper K."/>
            <person name="van der Velde S."/>
            <person name="Ishii S."/>
            <person name="Wu A."/>
            <person name="Sorokin D.Y."/>
            <person name="Tenney A."/>
            <person name="Meng X.Y."/>
            <person name="Morrill P.L."/>
            <person name="Kamagata Y."/>
            <person name="Muyzer G."/>
            <person name="Nealson K.H."/>
        </authorList>
    </citation>
    <scope>NUCLEOTIDE SEQUENCE [LARGE SCALE GENOMIC DNA]</scope>
    <source>
        <strain evidence="2 3">B1</strain>
    </source>
</reference>
<dbReference type="GO" id="GO:0015833">
    <property type="term" value="P:peptide transport"/>
    <property type="evidence" value="ECO:0007669"/>
    <property type="project" value="TreeGrafter"/>
</dbReference>
<dbReference type="RefSeq" id="WP_052468398.1">
    <property type="nucleotide sequence ID" value="NZ_AP014569.1"/>
</dbReference>
<dbReference type="InterPro" id="IPR039424">
    <property type="entry name" value="SBP_5"/>
</dbReference>
<accession>A0A060NKJ1</accession>
<dbReference type="GO" id="GO:1904680">
    <property type="term" value="F:peptide transmembrane transporter activity"/>
    <property type="evidence" value="ECO:0007669"/>
    <property type="project" value="TreeGrafter"/>
</dbReference>
<sequence>MRRALALSIDREAVARVLYGGHGVVARGLLPDWMFGLGAHVQGWGHDPVQARALLEAAGWTLGPDGLRQRNGELLRLRLVAAFPNLAAVAPFPELLQQMLRAVGIALEIVAVDDSALYSQRFLEPGAGDLFVELAGNTNLDPTFLLYNLFHSQTPWRGYRHMAAGAALDRALDAARASADAAQRLDAVRRAHRIVIDEALAAIPILLVPQFVLSRPGVRLTMSEHRDWIDYGAALLPNGAR</sequence>